<dbReference type="InterPro" id="IPR019786">
    <property type="entry name" value="Zinc_finger_PHD-type_CS"/>
</dbReference>
<evidence type="ECO:0000256" key="1">
    <source>
        <dbReference type="ARBA" id="ARBA00022723"/>
    </source>
</evidence>
<feature type="compositionally biased region" description="Basic and acidic residues" evidence="5">
    <location>
        <begin position="749"/>
        <end position="766"/>
    </location>
</feature>
<evidence type="ECO:0000256" key="4">
    <source>
        <dbReference type="ARBA" id="ARBA00023125"/>
    </source>
</evidence>
<dbReference type="CDD" id="cd00072">
    <property type="entry name" value="GYF"/>
    <property type="match status" value="1"/>
</dbReference>
<gene>
    <name evidence="9" type="ORF">M569_01640</name>
</gene>
<reference evidence="9 10" key="1">
    <citation type="journal article" date="2013" name="BMC Genomics">
        <title>The miniature genome of a carnivorous plant Genlisea aurea contains a low number of genes and short non-coding sequences.</title>
        <authorList>
            <person name="Leushkin E.V."/>
            <person name="Sutormin R.A."/>
            <person name="Nabieva E.R."/>
            <person name="Penin A.A."/>
            <person name="Kondrashov A.S."/>
            <person name="Logacheva M.D."/>
        </authorList>
    </citation>
    <scope>NUCLEOTIDE SEQUENCE [LARGE SCALE GENOMIC DNA]</scope>
</reference>
<dbReference type="InterPro" id="IPR003169">
    <property type="entry name" value="GYF"/>
</dbReference>
<evidence type="ECO:0000259" key="6">
    <source>
        <dbReference type="PROSITE" id="PS50829"/>
    </source>
</evidence>
<name>S8D6Q1_9LAMI</name>
<evidence type="ECO:0000256" key="5">
    <source>
        <dbReference type="SAM" id="MobiDB-lite"/>
    </source>
</evidence>
<evidence type="ECO:0008006" key="11">
    <source>
        <dbReference type="Google" id="ProtNLM"/>
    </source>
</evidence>
<dbReference type="SUPFAM" id="SSF57903">
    <property type="entry name" value="FYVE/PHD zinc finger"/>
    <property type="match status" value="1"/>
</dbReference>
<feature type="compositionally biased region" description="Basic and acidic residues" evidence="5">
    <location>
        <begin position="600"/>
        <end position="618"/>
    </location>
</feature>
<dbReference type="InterPro" id="IPR019835">
    <property type="entry name" value="SWIB_domain"/>
</dbReference>
<feature type="region of interest" description="Disordered" evidence="5">
    <location>
        <begin position="595"/>
        <end position="637"/>
    </location>
</feature>
<dbReference type="Proteomes" id="UP000015453">
    <property type="component" value="Unassembled WGS sequence"/>
</dbReference>
<feature type="region of interest" description="Disordered" evidence="5">
    <location>
        <begin position="739"/>
        <end position="777"/>
    </location>
</feature>
<dbReference type="SUPFAM" id="SSF47592">
    <property type="entry name" value="SWIB/MDM2 domain"/>
    <property type="match status" value="1"/>
</dbReference>
<feature type="domain" description="GYF" evidence="6">
    <location>
        <begin position="649"/>
        <end position="702"/>
    </location>
</feature>
<dbReference type="InterPro" id="IPR036128">
    <property type="entry name" value="Plus3-like_sf"/>
</dbReference>
<dbReference type="SUPFAM" id="SSF55277">
    <property type="entry name" value="GYF domain"/>
    <property type="match status" value="1"/>
</dbReference>
<dbReference type="GO" id="GO:0003677">
    <property type="term" value="F:DNA binding"/>
    <property type="evidence" value="ECO:0007669"/>
    <property type="project" value="UniProtKB-KW"/>
</dbReference>
<dbReference type="PROSITE" id="PS50829">
    <property type="entry name" value="GYF"/>
    <property type="match status" value="1"/>
</dbReference>
<dbReference type="InterPro" id="IPR035445">
    <property type="entry name" value="GYF-like_dom_sf"/>
</dbReference>
<evidence type="ECO:0000256" key="2">
    <source>
        <dbReference type="ARBA" id="ARBA00022771"/>
    </source>
</evidence>
<feature type="domain" description="Plus3" evidence="7">
    <location>
        <begin position="381"/>
        <end position="514"/>
    </location>
</feature>
<dbReference type="SUPFAM" id="SSF159042">
    <property type="entry name" value="Plus3-like"/>
    <property type="match status" value="1"/>
</dbReference>
<dbReference type="Gene3D" id="3.30.1490.40">
    <property type="match status" value="1"/>
</dbReference>
<dbReference type="SMART" id="SM00444">
    <property type="entry name" value="GYF"/>
    <property type="match status" value="1"/>
</dbReference>
<keyword evidence="3" id="KW-0862">Zinc</keyword>
<dbReference type="PROSITE" id="PS51360">
    <property type="entry name" value="PLUS3"/>
    <property type="match status" value="1"/>
</dbReference>
<evidence type="ECO:0000259" key="8">
    <source>
        <dbReference type="PROSITE" id="PS51925"/>
    </source>
</evidence>
<comment type="caution">
    <text evidence="9">The sequence shown here is derived from an EMBL/GenBank/DDBJ whole genome shotgun (WGS) entry which is preliminary data.</text>
</comment>
<dbReference type="AlphaFoldDB" id="S8D6Q1"/>
<sequence>RKRRGRPPKGQVTPNPPPPPKRAKVEDEEEDVCFVCFDGGSLVLCDRKGCPKAYHPACVKRDEAFFKSKAKWNCGWHICSVCRKASYYSCYTCPYSLCKGCTKDADYLSVRGSKGFCSTCMKTIMLIENKDQANDHSIQVDFDDQTSWEYLFKTYWVCLKEKISLTFSELKHAKKPLNPAAALNKAGLDFNHGEKFVGFDAPKPVHELERNGKKVTVENSEVAEKSCICENAVDKKPAELRSCDTAEWASKELLEFVGCMKNGNTSALSQFDVQTLVLEYIKQNNLRDPQRKSQIICDSRLRTLFGKTRVGHIEMLKLLEYHVLVKEESPKNSFVPAGFVSSGSSDVEVDNPQIPVNGRKRKLQRKGEEWSQKTNSNDYAAIDVHNIGLIYLRRNVVENLAADQENFDAKVIGSIVRIRVASSDQKQDIYRLVQVVGTTKVSEPYKVGDRSVNITLEVLNLDKKEPISIDAISNQDFTEEECKRLRQSIRCGLVKQFPVGELQKKAVSLQAIRVNDWLETEIQRLNHLRDRASENGQKLQVLSSPEERQRRIAEVPEVHVDHRMSPDYVSEEDAKSGLPSNKCNLVPAIFVSPNEPDEEVSWHHPGKEEQQSKQDQNRRKANHFAVPKPSVSGEDAAAAGGASDHIETERLWHYRDPNGKIQGPFSMMQLRRWSITGLFPPDMRIWTNHEQYDSLLLSDALNGQFHGAAEENGGESVKGEGAAELSSSWPQCWDLLKDSGVVPSSAGPEEARAEAASDEKVSEKMPEPSNLESGSVFEQTEKASFLELLSPTPRSVEDSEAKTPAAIDLPAPPSWSSASNLVLGGVQIPAEAEEWCGYSPTPAAGKQSGTAEWDSSLVVSPASSSKQPPPPPEPPAAAHQQHNVPSWLAALHDEPIEFDVLGEESVSDLLAEVDAMESQGALSSPNSALKFARELLEDCRDDCFSSIEDFGSSRGLRSDALSSTGEMHHHQH</sequence>
<keyword evidence="1" id="KW-0479">Metal-binding</keyword>
<dbReference type="SMART" id="SM00249">
    <property type="entry name" value="PHD"/>
    <property type="match status" value="1"/>
</dbReference>
<dbReference type="Pfam" id="PF02201">
    <property type="entry name" value="SWIB"/>
    <property type="match status" value="1"/>
</dbReference>
<dbReference type="PANTHER" id="PTHR46695:SF4">
    <property type="entry name" value="ZINC FINGER CCCH DOMAIN-CONTAINING PROTEIN 44"/>
    <property type="match status" value="1"/>
</dbReference>
<dbReference type="FunFam" id="3.30.40.10:FF:000303">
    <property type="entry name" value="Zinc finger CCCH domain-containing protein 19"/>
    <property type="match status" value="1"/>
</dbReference>
<feature type="region of interest" description="Disordered" evidence="5">
    <location>
        <begin position="1"/>
        <end position="24"/>
    </location>
</feature>
<keyword evidence="10" id="KW-1185">Reference proteome</keyword>
<feature type="non-terminal residue" evidence="9">
    <location>
        <position position="1"/>
    </location>
</feature>
<accession>S8D6Q1</accession>
<evidence type="ECO:0000259" key="7">
    <source>
        <dbReference type="PROSITE" id="PS51360"/>
    </source>
</evidence>
<dbReference type="Pfam" id="PF02213">
    <property type="entry name" value="GYF"/>
    <property type="match status" value="1"/>
</dbReference>
<dbReference type="CDD" id="cd15568">
    <property type="entry name" value="PHD5_NSD"/>
    <property type="match status" value="1"/>
</dbReference>
<dbReference type="Gene3D" id="3.90.70.200">
    <property type="entry name" value="Plus-3 domain"/>
    <property type="match status" value="1"/>
</dbReference>
<dbReference type="InterPro" id="IPR001965">
    <property type="entry name" value="Znf_PHD"/>
</dbReference>
<feature type="region of interest" description="Disordered" evidence="5">
    <location>
        <begin position="946"/>
        <end position="972"/>
    </location>
</feature>
<organism evidence="9 10">
    <name type="scientific">Genlisea aurea</name>
    <dbReference type="NCBI Taxonomy" id="192259"/>
    <lineage>
        <taxon>Eukaryota</taxon>
        <taxon>Viridiplantae</taxon>
        <taxon>Streptophyta</taxon>
        <taxon>Embryophyta</taxon>
        <taxon>Tracheophyta</taxon>
        <taxon>Spermatophyta</taxon>
        <taxon>Magnoliopsida</taxon>
        <taxon>eudicotyledons</taxon>
        <taxon>Gunneridae</taxon>
        <taxon>Pentapetalae</taxon>
        <taxon>asterids</taxon>
        <taxon>lamiids</taxon>
        <taxon>Lamiales</taxon>
        <taxon>Lentibulariaceae</taxon>
        <taxon>Genlisea</taxon>
    </lineage>
</organism>
<dbReference type="CDD" id="cd10567">
    <property type="entry name" value="SWIB-MDM2_like"/>
    <property type="match status" value="1"/>
</dbReference>
<dbReference type="SMART" id="SM00151">
    <property type="entry name" value="SWIB"/>
    <property type="match status" value="1"/>
</dbReference>
<keyword evidence="4" id="KW-0238">DNA-binding</keyword>
<dbReference type="InterPro" id="IPR004343">
    <property type="entry name" value="Plus-3_dom"/>
</dbReference>
<dbReference type="InterPro" id="IPR036885">
    <property type="entry name" value="SWIB_MDM2_dom_sf"/>
</dbReference>
<dbReference type="PROSITE" id="PS01359">
    <property type="entry name" value="ZF_PHD_1"/>
    <property type="match status" value="1"/>
</dbReference>
<dbReference type="OrthoDB" id="6415790at2759"/>
<evidence type="ECO:0000313" key="10">
    <source>
        <dbReference type="Proteomes" id="UP000015453"/>
    </source>
</evidence>
<dbReference type="InterPro" id="IPR013083">
    <property type="entry name" value="Znf_RING/FYVE/PHD"/>
</dbReference>
<dbReference type="GO" id="GO:0008270">
    <property type="term" value="F:zinc ion binding"/>
    <property type="evidence" value="ECO:0007669"/>
    <property type="project" value="UniProtKB-KW"/>
</dbReference>
<dbReference type="InterPro" id="IPR003121">
    <property type="entry name" value="SWIB_MDM2_domain"/>
</dbReference>
<feature type="non-terminal residue" evidence="9">
    <location>
        <position position="972"/>
    </location>
</feature>
<dbReference type="Gene3D" id="1.10.245.10">
    <property type="entry name" value="SWIB/MDM2 domain"/>
    <property type="match status" value="1"/>
</dbReference>
<dbReference type="PANTHER" id="PTHR46695">
    <property type="entry name" value="ZINC FINGER CCCH DOMAIN-CONTAINING PROTEIN 44-RELATED"/>
    <property type="match status" value="1"/>
</dbReference>
<dbReference type="Gene3D" id="3.30.40.10">
    <property type="entry name" value="Zinc/RING finger domain, C3HC4 (zinc finger)"/>
    <property type="match status" value="1"/>
</dbReference>
<proteinExistence type="predicted"/>
<evidence type="ECO:0000313" key="9">
    <source>
        <dbReference type="EMBL" id="EPS73116.1"/>
    </source>
</evidence>
<dbReference type="InterPro" id="IPR011011">
    <property type="entry name" value="Znf_FYVE_PHD"/>
</dbReference>
<dbReference type="EMBL" id="AUSU01000561">
    <property type="protein sequence ID" value="EPS73116.1"/>
    <property type="molecule type" value="Genomic_DNA"/>
</dbReference>
<dbReference type="InterPro" id="IPR058668">
    <property type="entry name" value="NERD_dom"/>
</dbReference>
<keyword evidence="2" id="KW-0863">Zinc-finger</keyword>
<feature type="domain" description="DM2" evidence="8">
    <location>
        <begin position="242"/>
        <end position="325"/>
    </location>
</feature>
<feature type="region of interest" description="Disordered" evidence="5">
    <location>
        <begin position="790"/>
        <end position="811"/>
    </location>
</feature>
<dbReference type="Pfam" id="PF25980">
    <property type="entry name" value="NERD_plant"/>
    <property type="match status" value="1"/>
</dbReference>
<evidence type="ECO:0000256" key="3">
    <source>
        <dbReference type="ARBA" id="ARBA00022833"/>
    </source>
</evidence>
<dbReference type="Pfam" id="PF03126">
    <property type="entry name" value="Plus-3"/>
    <property type="match status" value="1"/>
</dbReference>
<feature type="compositionally biased region" description="Low complexity" evidence="5">
    <location>
        <begin position="855"/>
        <end position="866"/>
    </location>
</feature>
<dbReference type="SMART" id="SM00719">
    <property type="entry name" value="Plus3"/>
    <property type="match status" value="1"/>
</dbReference>
<feature type="region of interest" description="Disordered" evidence="5">
    <location>
        <begin position="839"/>
        <end position="886"/>
    </location>
</feature>
<dbReference type="PROSITE" id="PS51925">
    <property type="entry name" value="SWIB_MDM2"/>
    <property type="match status" value="1"/>
</dbReference>
<protein>
    <recommendedName>
        <fullName evidence="11">Zinc finger CCCH domain-containing protein 44</fullName>
    </recommendedName>
</protein>